<dbReference type="InterPro" id="IPR036265">
    <property type="entry name" value="HIT-like_sf"/>
</dbReference>
<dbReference type="PROSITE" id="PS51084">
    <property type="entry name" value="HIT_2"/>
    <property type="match status" value="1"/>
</dbReference>
<dbReference type="SUPFAM" id="SSF47616">
    <property type="entry name" value="GST C-terminal domain-like"/>
    <property type="match status" value="1"/>
</dbReference>
<evidence type="ECO:0000313" key="8">
    <source>
        <dbReference type="EMBL" id="CAE0362337.1"/>
    </source>
</evidence>
<dbReference type="InterPro" id="IPR011146">
    <property type="entry name" value="HIT-like"/>
</dbReference>
<dbReference type="Pfam" id="PF01230">
    <property type="entry name" value="HIT"/>
    <property type="match status" value="1"/>
</dbReference>
<dbReference type="SUPFAM" id="SSF54197">
    <property type="entry name" value="HIT-like"/>
    <property type="match status" value="1"/>
</dbReference>
<dbReference type="Gene3D" id="3.30.428.10">
    <property type="entry name" value="HIT-like"/>
    <property type="match status" value="1"/>
</dbReference>
<dbReference type="PRINTS" id="PR00332">
    <property type="entry name" value="HISTRIAD"/>
</dbReference>
<dbReference type="AlphaFoldDB" id="A0A6S8AMH7"/>
<dbReference type="Gene3D" id="3.40.30.10">
    <property type="entry name" value="Glutaredoxin"/>
    <property type="match status" value="1"/>
</dbReference>
<evidence type="ECO:0000256" key="1">
    <source>
        <dbReference type="PIRSR" id="PIRSR601310-1"/>
    </source>
</evidence>
<feature type="domain" description="HIT" evidence="5">
    <location>
        <begin position="281"/>
        <end position="391"/>
    </location>
</feature>
<reference evidence="7" key="1">
    <citation type="submission" date="2021-01" db="EMBL/GenBank/DDBJ databases">
        <authorList>
            <person name="Corre E."/>
            <person name="Pelletier E."/>
            <person name="Niang G."/>
            <person name="Scheremetjew M."/>
            <person name="Finn R."/>
            <person name="Kale V."/>
            <person name="Holt S."/>
            <person name="Cochrane G."/>
            <person name="Meng A."/>
            <person name="Brown T."/>
            <person name="Cohen L."/>
        </authorList>
    </citation>
    <scope>NUCLEOTIDE SEQUENCE</scope>
    <source>
        <strain evidence="7">CCMP1510</strain>
    </source>
</reference>
<feature type="active site" description="Tele-AMP-histidine intermediate" evidence="1">
    <location>
        <position position="377"/>
    </location>
</feature>
<dbReference type="InterPro" id="IPR036249">
    <property type="entry name" value="Thioredoxin-like_sf"/>
</dbReference>
<dbReference type="CDD" id="cd00299">
    <property type="entry name" value="GST_C_family"/>
    <property type="match status" value="1"/>
</dbReference>
<dbReference type="CDD" id="cd01276">
    <property type="entry name" value="PKCI_related"/>
    <property type="match status" value="1"/>
</dbReference>
<evidence type="ECO:0000256" key="2">
    <source>
        <dbReference type="PIRSR" id="PIRSR601310-3"/>
    </source>
</evidence>
<dbReference type="Gene3D" id="1.20.1050.10">
    <property type="match status" value="1"/>
</dbReference>
<dbReference type="SUPFAM" id="SSF52833">
    <property type="entry name" value="Thioredoxin-like"/>
    <property type="match status" value="1"/>
</dbReference>
<feature type="domain" description="GST N-terminal" evidence="4">
    <location>
        <begin position="27"/>
        <end position="115"/>
    </location>
</feature>
<dbReference type="Pfam" id="PF13417">
    <property type="entry name" value="GST_N_3"/>
    <property type="match status" value="1"/>
</dbReference>
<accession>A0A6S8AMH7</accession>
<dbReference type="InterPro" id="IPR040079">
    <property type="entry name" value="Glutathione_S-Trfase"/>
</dbReference>
<sequence>MHSKFAFLFASWRNPSSQRMTHEVRSMATTLYDAPVSNNGARVRMILYYKDVPTTEVKIESPAKIGGLKSEKYLEEVNPQGKMPALEEEINGQIYSIPESDTIARYLGAKFNARSGPGDFAPRAGTQLAVLADRITRHHDIYLASIQGCLYKATPRLQPFATFGTRADAIDEFQQQLIRLERFIPDDIKQDPYLLGKQPTQADVALFPTLVFAERMLPKFQKTFCLEPKLDSWFKFMTSGKDQVATRIYQEISSGLDAWEANQRWDTILGAGIIDTKPVTIFDKIISGDIPADIVYEDDLCLAFKDINPVAPTHVLLIPKQRSCLTQLRYANDDHIFLLGHLMSKVGHIATDLLGLESYRLVVNDGSGACQTVFHLHIHIIGGRALLWPPG</sequence>
<evidence type="ECO:0000313" key="7">
    <source>
        <dbReference type="EMBL" id="CAE0362336.1"/>
    </source>
</evidence>
<dbReference type="EMBL" id="HBIJ01004344">
    <property type="protein sequence ID" value="CAE0362336.1"/>
    <property type="molecule type" value="Transcribed_RNA"/>
</dbReference>
<dbReference type="InterPro" id="IPR036282">
    <property type="entry name" value="Glutathione-S-Trfase_C_sf"/>
</dbReference>
<dbReference type="GO" id="GO:0003824">
    <property type="term" value="F:catalytic activity"/>
    <property type="evidence" value="ECO:0007669"/>
    <property type="project" value="InterPro"/>
</dbReference>
<evidence type="ECO:0000256" key="3">
    <source>
        <dbReference type="PROSITE-ProRule" id="PRU00464"/>
    </source>
</evidence>
<dbReference type="CDD" id="cd00570">
    <property type="entry name" value="GST_N_family"/>
    <property type="match status" value="1"/>
</dbReference>
<feature type="short sequence motif" description="Histidine triad motif" evidence="2 3">
    <location>
        <begin position="375"/>
        <end position="379"/>
    </location>
</feature>
<name>A0A6S8AMH7_9STRA</name>
<dbReference type="InterPro" id="IPR019808">
    <property type="entry name" value="Histidine_triad_CS"/>
</dbReference>
<evidence type="ECO:0000259" key="4">
    <source>
        <dbReference type="PROSITE" id="PS50404"/>
    </source>
</evidence>
<dbReference type="PANTHER" id="PTHR23089">
    <property type="entry name" value="HISTIDINE TRIAD HIT PROTEIN"/>
    <property type="match status" value="1"/>
</dbReference>
<evidence type="ECO:0000313" key="6">
    <source>
        <dbReference type="EMBL" id="CAE0362335.1"/>
    </source>
</evidence>
<dbReference type="EMBL" id="HBIJ01004345">
    <property type="protein sequence ID" value="CAE0362337.1"/>
    <property type="molecule type" value="Transcribed_RNA"/>
</dbReference>
<dbReference type="InterPro" id="IPR004045">
    <property type="entry name" value="Glutathione_S-Trfase_N"/>
</dbReference>
<evidence type="ECO:0000259" key="5">
    <source>
        <dbReference type="PROSITE" id="PS51084"/>
    </source>
</evidence>
<proteinExistence type="predicted"/>
<organism evidence="7">
    <name type="scientific">Aureoumbra lagunensis</name>
    <dbReference type="NCBI Taxonomy" id="44058"/>
    <lineage>
        <taxon>Eukaryota</taxon>
        <taxon>Sar</taxon>
        <taxon>Stramenopiles</taxon>
        <taxon>Ochrophyta</taxon>
        <taxon>Pelagophyceae</taxon>
        <taxon>Pelagomonadales</taxon>
        <taxon>Aureoumbra</taxon>
    </lineage>
</organism>
<dbReference type="PROSITE" id="PS50404">
    <property type="entry name" value="GST_NTER"/>
    <property type="match status" value="1"/>
</dbReference>
<dbReference type="PROSITE" id="PS00892">
    <property type="entry name" value="HIT_1"/>
    <property type="match status" value="1"/>
</dbReference>
<dbReference type="EMBL" id="HBIJ01004343">
    <property type="protein sequence ID" value="CAE0362335.1"/>
    <property type="molecule type" value="Transcribed_RNA"/>
</dbReference>
<dbReference type="Pfam" id="PF13410">
    <property type="entry name" value="GST_C_2"/>
    <property type="match status" value="1"/>
</dbReference>
<protein>
    <recommendedName>
        <fullName evidence="9">HIT domain-containing protein</fullName>
    </recommendedName>
</protein>
<dbReference type="SFLD" id="SFLDS00019">
    <property type="entry name" value="Glutathione_Transferase_(cytos"/>
    <property type="match status" value="1"/>
</dbReference>
<gene>
    <name evidence="6" type="ORF">ALAG00032_LOCUS3076</name>
    <name evidence="7" type="ORF">ALAG00032_LOCUS3077</name>
    <name evidence="8" type="ORF">ALAG00032_LOCUS3078</name>
</gene>
<evidence type="ECO:0008006" key="9">
    <source>
        <dbReference type="Google" id="ProtNLM"/>
    </source>
</evidence>
<dbReference type="InterPro" id="IPR001310">
    <property type="entry name" value="Histidine_triad_HIT"/>
</dbReference>